<organism evidence="1 2">
    <name type="scientific">Bemisia tabaci</name>
    <name type="common">Sweetpotato whitefly</name>
    <name type="synonym">Aleurodes tabaci</name>
    <dbReference type="NCBI Taxonomy" id="7038"/>
    <lineage>
        <taxon>Eukaryota</taxon>
        <taxon>Metazoa</taxon>
        <taxon>Ecdysozoa</taxon>
        <taxon>Arthropoda</taxon>
        <taxon>Hexapoda</taxon>
        <taxon>Insecta</taxon>
        <taxon>Pterygota</taxon>
        <taxon>Neoptera</taxon>
        <taxon>Paraneoptera</taxon>
        <taxon>Hemiptera</taxon>
        <taxon>Sternorrhyncha</taxon>
        <taxon>Aleyrodoidea</taxon>
        <taxon>Aleyrodidae</taxon>
        <taxon>Aleyrodinae</taxon>
        <taxon>Bemisia</taxon>
    </lineage>
</organism>
<proteinExistence type="predicted"/>
<name>A0A9P0EVS3_BEMTA</name>
<keyword evidence="2" id="KW-1185">Reference proteome</keyword>
<gene>
    <name evidence="1" type="ORF">BEMITA_LOCUS858</name>
</gene>
<protein>
    <submittedName>
        <fullName evidence="1">Uncharacterized protein</fullName>
    </submittedName>
</protein>
<sequence>MDLVKPIFRDLANPELLKKCLHSGTQNPNDSLSDFIWSRIPKRVFVMRKTLEFGVLERVACSNEGNIVKCHILDNVGTNPGIGCINAMKNLDLIRIKKAEKAIDAIEMKCRQARSAAKKKTGGPLQITRGLIK</sequence>
<dbReference type="AlphaFoldDB" id="A0A9P0EVS3"/>
<evidence type="ECO:0000313" key="1">
    <source>
        <dbReference type="EMBL" id="CAH0381186.1"/>
    </source>
</evidence>
<reference evidence="1" key="1">
    <citation type="submission" date="2021-12" db="EMBL/GenBank/DDBJ databases">
        <authorList>
            <person name="King R."/>
        </authorList>
    </citation>
    <scope>NUCLEOTIDE SEQUENCE</scope>
</reference>
<accession>A0A9P0EVS3</accession>
<dbReference type="EMBL" id="OU963862">
    <property type="protein sequence ID" value="CAH0381186.1"/>
    <property type="molecule type" value="Genomic_DNA"/>
</dbReference>
<evidence type="ECO:0000313" key="2">
    <source>
        <dbReference type="Proteomes" id="UP001152759"/>
    </source>
</evidence>
<dbReference type="Proteomes" id="UP001152759">
    <property type="component" value="Chromosome 1"/>
</dbReference>